<gene>
    <name evidence="1" type="ORF">H9703_05185</name>
</gene>
<dbReference type="Pfam" id="PF13481">
    <property type="entry name" value="AAA_25"/>
    <property type="match status" value="1"/>
</dbReference>
<dbReference type="InterPro" id="IPR027417">
    <property type="entry name" value="P-loop_NTPase"/>
</dbReference>
<keyword evidence="1" id="KW-0378">Hydrolase</keyword>
<keyword evidence="1" id="KW-0547">Nucleotide-binding</keyword>
<dbReference type="AlphaFoldDB" id="A0A9D2PAU3"/>
<reference evidence="1" key="2">
    <citation type="submission" date="2021-04" db="EMBL/GenBank/DDBJ databases">
        <authorList>
            <person name="Gilroy R."/>
        </authorList>
    </citation>
    <scope>NUCLEOTIDE SEQUENCE</scope>
    <source>
        <strain evidence="1">ChiSjej5B23-2810</strain>
    </source>
</reference>
<accession>A0A9D2PAU3</accession>
<dbReference type="EMBL" id="DWWN01000035">
    <property type="protein sequence ID" value="HJC45513.1"/>
    <property type="molecule type" value="Genomic_DNA"/>
</dbReference>
<dbReference type="GO" id="GO:0004386">
    <property type="term" value="F:helicase activity"/>
    <property type="evidence" value="ECO:0007669"/>
    <property type="project" value="UniProtKB-KW"/>
</dbReference>
<proteinExistence type="predicted"/>
<dbReference type="Gene3D" id="3.40.50.300">
    <property type="entry name" value="P-loop containing nucleotide triphosphate hydrolases"/>
    <property type="match status" value="1"/>
</dbReference>
<evidence type="ECO:0000313" key="1">
    <source>
        <dbReference type="EMBL" id="HJC45513.1"/>
    </source>
</evidence>
<sequence length="443" mass="48653">MYSDADFCNYIQQAAGEQLLSAKAFAYCFIAADEEERQKRLGFLQAAACGDPHPADSSMPGKGLDPALFEQARARWESEWKADPKGFTDCALSGSLWQSAAVLRVRQLPRLRYVAEGLLPQGLVLLASPPKYGKSWLALDLCLSVASGKPFLGRPCQRGECLYLALEDGEQRLQSRMSRLLGDQPAPAGLFYQTKAVSLDNGLLTNLDFFAVKYPRARLIVIDTLQKIRGEERTSSSVYAADYAVMGQLKEFADRHGICLLLVHHLRKMSDDADPFNRIAGSNGIFGAADAAMVLARSKRSDPRTTLSLTGRDVEEQELILTFDKARCRWQVLGDACEVEALDEQAAYDADPLVVTIRHKLDEGGGRWQTGGMGIVEACRQLCGEGPATGQEAAALLKQLAPRLKERDGIAWHCRTTGTSGRRLHLFARMKAAPVSNRTISTK</sequence>
<reference evidence="1" key="1">
    <citation type="journal article" date="2021" name="PeerJ">
        <title>Extensive microbial diversity within the chicken gut microbiome revealed by metagenomics and culture.</title>
        <authorList>
            <person name="Gilroy R."/>
            <person name="Ravi A."/>
            <person name="Getino M."/>
            <person name="Pursley I."/>
            <person name="Horton D.L."/>
            <person name="Alikhan N.F."/>
            <person name="Baker D."/>
            <person name="Gharbi K."/>
            <person name="Hall N."/>
            <person name="Watson M."/>
            <person name="Adriaenssens E.M."/>
            <person name="Foster-Nyarko E."/>
            <person name="Jarju S."/>
            <person name="Secka A."/>
            <person name="Antonio M."/>
            <person name="Oren A."/>
            <person name="Chaudhuri R.R."/>
            <person name="La Ragione R."/>
            <person name="Hildebrand F."/>
            <person name="Pallen M.J."/>
        </authorList>
    </citation>
    <scope>NUCLEOTIDE SEQUENCE</scope>
    <source>
        <strain evidence="1">ChiSjej5B23-2810</strain>
    </source>
</reference>
<dbReference type="SUPFAM" id="SSF52540">
    <property type="entry name" value="P-loop containing nucleoside triphosphate hydrolases"/>
    <property type="match status" value="1"/>
</dbReference>
<dbReference type="Proteomes" id="UP000823906">
    <property type="component" value="Unassembled WGS sequence"/>
</dbReference>
<keyword evidence="1" id="KW-0067">ATP-binding</keyword>
<organism evidence="1 2">
    <name type="scientific">Candidatus Faecalibacterium faecigallinarum</name>
    <dbReference type="NCBI Taxonomy" id="2838577"/>
    <lineage>
        <taxon>Bacteria</taxon>
        <taxon>Bacillati</taxon>
        <taxon>Bacillota</taxon>
        <taxon>Clostridia</taxon>
        <taxon>Eubacteriales</taxon>
        <taxon>Oscillospiraceae</taxon>
        <taxon>Faecalibacterium</taxon>
    </lineage>
</organism>
<keyword evidence="1" id="KW-0347">Helicase</keyword>
<name>A0A9D2PAU3_9FIRM</name>
<comment type="caution">
    <text evidence="1">The sequence shown here is derived from an EMBL/GenBank/DDBJ whole genome shotgun (WGS) entry which is preliminary data.</text>
</comment>
<protein>
    <submittedName>
        <fullName evidence="1">Helicase RepA family protein</fullName>
    </submittedName>
</protein>
<evidence type="ECO:0000313" key="2">
    <source>
        <dbReference type="Proteomes" id="UP000823906"/>
    </source>
</evidence>